<dbReference type="Pfam" id="PF19991">
    <property type="entry name" value="HMA_2"/>
    <property type="match status" value="1"/>
</dbReference>
<evidence type="ECO:0000256" key="1">
    <source>
        <dbReference type="SAM" id="MobiDB-lite"/>
    </source>
</evidence>
<dbReference type="EMBL" id="CP001291">
    <property type="protein sequence ID" value="ACK70594.1"/>
    <property type="molecule type" value="Genomic_DNA"/>
</dbReference>
<protein>
    <submittedName>
        <fullName evidence="2">Uncharacterized protein</fullName>
    </submittedName>
</protein>
<evidence type="ECO:0000313" key="2">
    <source>
        <dbReference type="EMBL" id="ACK70594.1"/>
    </source>
</evidence>
<dbReference type="AlphaFoldDB" id="B7KGC3"/>
<name>B7KGC3_GLOC7</name>
<dbReference type="eggNOG" id="COG2217">
    <property type="taxonomic scope" value="Bacteria"/>
</dbReference>
<dbReference type="RefSeq" id="WP_015954200.1">
    <property type="nucleotide sequence ID" value="NC_011729.1"/>
</dbReference>
<dbReference type="STRING" id="65393.PCC7424_2172"/>
<dbReference type="Proteomes" id="UP000002384">
    <property type="component" value="Chromosome"/>
</dbReference>
<organism evidence="2 3">
    <name type="scientific">Gloeothece citriformis (strain PCC 7424)</name>
    <name type="common">Cyanothece sp. (strain PCC 7424)</name>
    <dbReference type="NCBI Taxonomy" id="65393"/>
    <lineage>
        <taxon>Bacteria</taxon>
        <taxon>Bacillati</taxon>
        <taxon>Cyanobacteriota</taxon>
        <taxon>Cyanophyceae</taxon>
        <taxon>Oscillatoriophycideae</taxon>
        <taxon>Chroococcales</taxon>
        <taxon>Aphanothecaceae</taxon>
        <taxon>Gloeothece</taxon>
        <taxon>Gloeothece citriformis</taxon>
    </lineage>
</organism>
<dbReference type="OrthoDB" id="517793at2"/>
<reference evidence="3" key="1">
    <citation type="journal article" date="2011" name="MBio">
        <title>Novel metabolic attributes of the genus Cyanothece, comprising a group of unicellular nitrogen-fixing Cyanobacteria.</title>
        <authorList>
            <person name="Bandyopadhyay A."/>
            <person name="Elvitigala T."/>
            <person name="Welsh E."/>
            <person name="Stockel J."/>
            <person name="Liberton M."/>
            <person name="Min H."/>
            <person name="Sherman L.A."/>
            <person name="Pakrasi H.B."/>
        </authorList>
    </citation>
    <scope>NUCLEOTIDE SEQUENCE [LARGE SCALE GENOMIC DNA]</scope>
    <source>
        <strain evidence="3">PCC 7424</strain>
    </source>
</reference>
<gene>
    <name evidence="2" type="ordered locus">PCC7424_2172</name>
</gene>
<dbReference type="HOGENOM" id="CLU_688345_0_0_3"/>
<sequence length="400" mass="45651">MVKMVREMEKEVKKINYQVIHAIPGRIRLKNSRLQRDNQYASQVQQLVESIKAVKNVRISPAASSLIVSYNFQTLPDTILLKEIKNCFAQAEQNKDSALSSFNMSGVNPLENSQEAKNSSSSSPTQITHLYKEEFEKNFKDETDSKEAEQLQQNVQAENDSTLGEQLQHNATQIVKTAKRFKISPQCLTMFPEFPFQVGQQGFEIGIPSFCFLQPLNHDLQQVTHEQEKNTELQIIEHEIVQVNFVEGGLRLEGEWKGKFRDYLWRNPLTKKQYYTPWIPINAVGVSELEVSVVDETLWVNLSKLDIEGKSGKVMKKLVKSGFKLFVKARMLSQINKLLSNLNGTKIPTLFWPIKEEEKFKETSSNSGLTPQKLDALLSLVQINGRVTPDYLWLSVELGS</sequence>
<accession>B7KGC3</accession>
<dbReference type="KEGG" id="cyc:PCC7424_2172"/>
<evidence type="ECO:0000313" key="3">
    <source>
        <dbReference type="Proteomes" id="UP000002384"/>
    </source>
</evidence>
<proteinExistence type="predicted"/>
<keyword evidence="3" id="KW-1185">Reference proteome</keyword>
<feature type="region of interest" description="Disordered" evidence="1">
    <location>
        <begin position="100"/>
        <end position="125"/>
    </location>
</feature>